<keyword evidence="3" id="KW-1185">Reference proteome</keyword>
<accession>A0ABQ5NYH0</accession>
<keyword evidence="1" id="KW-0472">Membrane</keyword>
<organism evidence="2 3">
    <name type="scientific">Streptomyces yaizuensis</name>
    <dbReference type="NCBI Taxonomy" id="2989713"/>
    <lineage>
        <taxon>Bacteria</taxon>
        <taxon>Bacillati</taxon>
        <taxon>Actinomycetota</taxon>
        <taxon>Actinomycetes</taxon>
        <taxon>Kitasatosporales</taxon>
        <taxon>Streptomycetaceae</taxon>
        <taxon>Streptomyces</taxon>
    </lineage>
</organism>
<keyword evidence="1" id="KW-1133">Transmembrane helix</keyword>
<sequence length="83" mass="8813">MAVHGVEGAADRDSASHDTGMAMDMSTLCVAVLGAWVFLALVRAALARRAEWLTVLRDGLIAALRPQPPPPRPGLAQLSILRI</sequence>
<evidence type="ECO:0000313" key="3">
    <source>
        <dbReference type="Proteomes" id="UP001291653"/>
    </source>
</evidence>
<reference evidence="2 3" key="1">
    <citation type="submission" date="2022-10" db="EMBL/GenBank/DDBJ databases">
        <title>Draft genome sequence of Streptomyces sp. YSPA8.</title>
        <authorList>
            <person name="Moriuchi R."/>
            <person name="Dohra H."/>
            <person name="Yamamura H."/>
            <person name="Kodani S."/>
        </authorList>
    </citation>
    <scope>NUCLEOTIDE SEQUENCE [LARGE SCALE GENOMIC DNA]</scope>
    <source>
        <strain evidence="2 3">YSPA8</strain>
    </source>
</reference>
<dbReference type="Proteomes" id="UP001291653">
    <property type="component" value="Unassembled WGS sequence"/>
</dbReference>
<comment type="caution">
    <text evidence="2">The sequence shown here is derived from an EMBL/GenBank/DDBJ whole genome shotgun (WGS) entry which is preliminary data.</text>
</comment>
<gene>
    <name evidence="2" type="ORF">SYYSPA8_13885</name>
</gene>
<proteinExistence type="predicted"/>
<dbReference type="EMBL" id="BSBI01000005">
    <property type="protein sequence ID" value="GLF95396.1"/>
    <property type="molecule type" value="Genomic_DNA"/>
</dbReference>
<evidence type="ECO:0000313" key="2">
    <source>
        <dbReference type="EMBL" id="GLF95396.1"/>
    </source>
</evidence>
<keyword evidence="1" id="KW-0812">Transmembrane</keyword>
<dbReference type="RefSeq" id="WP_323447463.1">
    <property type="nucleotide sequence ID" value="NZ_BSBI01000005.1"/>
</dbReference>
<protein>
    <submittedName>
        <fullName evidence="2">Uncharacterized protein</fullName>
    </submittedName>
</protein>
<feature type="transmembrane region" description="Helical" evidence="1">
    <location>
        <begin position="25"/>
        <end position="46"/>
    </location>
</feature>
<name>A0ABQ5NYH0_9ACTN</name>
<evidence type="ECO:0000256" key="1">
    <source>
        <dbReference type="SAM" id="Phobius"/>
    </source>
</evidence>